<accession>A0ABS1UCT6</accession>
<comment type="caution">
    <text evidence="1">The sequence shown here is derived from an EMBL/GenBank/DDBJ whole genome shotgun (WGS) entry which is preliminary data.</text>
</comment>
<evidence type="ECO:0008006" key="3">
    <source>
        <dbReference type="Google" id="ProtNLM"/>
    </source>
</evidence>
<proteinExistence type="predicted"/>
<name>A0ABS1UCT6_9PROT</name>
<protein>
    <recommendedName>
        <fullName evidence="3">Antitoxin Xre/MbcA/ParS-like toxin-binding domain-containing protein</fullName>
    </recommendedName>
</protein>
<dbReference type="EMBL" id="JAETWB010000028">
    <property type="protein sequence ID" value="MBL6081502.1"/>
    <property type="molecule type" value="Genomic_DNA"/>
</dbReference>
<dbReference type="RefSeq" id="WP_202834721.1">
    <property type="nucleotide sequence ID" value="NZ_JAETWB010000028.1"/>
</dbReference>
<dbReference type="InterPro" id="IPR058292">
    <property type="entry name" value="DUF7986"/>
</dbReference>
<gene>
    <name evidence="1" type="ORF">JMJ56_26280</name>
</gene>
<dbReference type="Pfam" id="PF25948">
    <property type="entry name" value="DUF7986"/>
    <property type="match status" value="1"/>
</dbReference>
<sequence length="464" mass="50728">MPHDIAGLIAWAKREEWRGALAELLDRHSAQACTGAGIKMEDIADVLGDNAATILFGAAFEDLVATDLPGGRNVAEDYLRRRGWKEGASTRDYIAGLRRSVISLYEVSGLVPSQSMRLRDLVRGGEPVRVSEKLGSQGLRQWDRVATRVIPLGEGAVISGTLMLFEHEASEALLASLRKTRTKAPHEVAAAAREFGIEADAKTLAGMLTSDLLLAQAAFMFTNAWLDAALRAEQGRDRPVLLNSEGDPLDFTTLHFPLLKGTKPEQVRKALATIPALRQENLGFWNWLDEPGAKPKTARRGGKAQTFFSTMEDGSLVLGTLALKGRRLSLEVNSTARAERGRAMLELALVGLVGSPLTERTDLEQMLAAEGPSPKPSGLTQEDERALLRQTLDDHYRHILDQPIPALGGKSPRMAAKTPKGREKVVAWLKMLENHAAKRPAGDPVGGYDFGWMWQELGVEELRQ</sequence>
<evidence type="ECO:0000313" key="1">
    <source>
        <dbReference type="EMBL" id="MBL6081502.1"/>
    </source>
</evidence>
<dbReference type="Proteomes" id="UP000660885">
    <property type="component" value="Unassembled WGS sequence"/>
</dbReference>
<organism evidence="1 2">
    <name type="scientific">Belnapia arida</name>
    <dbReference type="NCBI Taxonomy" id="2804533"/>
    <lineage>
        <taxon>Bacteria</taxon>
        <taxon>Pseudomonadati</taxon>
        <taxon>Pseudomonadota</taxon>
        <taxon>Alphaproteobacteria</taxon>
        <taxon>Acetobacterales</taxon>
        <taxon>Roseomonadaceae</taxon>
        <taxon>Belnapia</taxon>
    </lineage>
</organism>
<evidence type="ECO:0000313" key="2">
    <source>
        <dbReference type="Proteomes" id="UP000660885"/>
    </source>
</evidence>
<reference evidence="1 2" key="1">
    <citation type="submission" date="2021-01" db="EMBL/GenBank/DDBJ databases">
        <title>Belnapia mucosa sp. nov. and Belnapia arida sp. nov., isolated from the Tabernas Desert (Almeria, Spain).</title>
        <authorList>
            <person name="Molina-Menor E."/>
            <person name="Vidal-Verdu A."/>
            <person name="Calonge A."/>
            <person name="Satari L."/>
            <person name="Pereto J."/>
            <person name="Porcar M."/>
        </authorList>
    </citation>
    <scope>NUCLEOTIDE SEQUENCE [LARGE SCALE GENOMIC DNA]</scope>
    <source>
        <strain evidence="1 2">T18</strain>
    </source>
</reference>
<keyword evidence="2" id="KW-1185">Reference proteome</keyword>